<accession>A0A7W7R894</accession>
<dbReference type="SUPFAM" id="SSF52091">
    <property type="entry name" value="SpoIIaa-like"/>
    <property type="match status" value="1"/>
</dbReference>
<dbReference type="InterPro" id="IPR002645">
    <property type="entry name" value="STAS_dom"/>
</dbReference>
<sequence>MRDSVPAQGRANQPPGERQRAPRLTTEVRATDGIVVVCPVGELDYDSAALLRVRLREAIGAAAERVVVDCHGLSFCDSTGLNTLLTGRLEAQQANITLILADLQATVARVFELTGTDAVFDIRPDVHAAVCG</sequence>
<evidence type="ECO:0000256" key="2">
    <source>
        <dbReference type="RuleBase" id="RU003749"/>
    </source>
</evidence>
<dbReference type="Pfam" id="PF01740">
    <property type="entry name" value="STAS"/>
    <property type="match status" value="1"/>
</dbReference>
<feature type="domain" description="STAS" evidence="4">
    <location>
        <begin position="24"/>
        <end position="132"/>
    </location>
</feature>
<name>A0A7W7R894_KITKI</name>
<evidence type="ECO:0000313" key="6">
    <source>
        <dbReference type="Proteomes" id="UP000540506"/>
    </source>
</evidence>
<evidence type="ECO:0000259" key="4">
    <source>
        <dbReference type="PROSITE" id="PS50801"/>
    </source>
</evidence>
<gene>
    <name evidence="5" type="ORF">FHR34_006194</name>
</gene>
<evidence type="ECO:0000256" key="1">
    <source>
        <dbReference type="ARBA" id="ARBA00009013"/>
    </source>
</evidence>
<dbReference type="NCBIfam" id="TIGR00377">
    <property type="entry name" value="ant_ant_sig"/>
    <property type="match status" value="1"/>
</dbReference>
<comment type="similarity">
    <text evidence="1 2">Belongs to the anti-sigma-factor antagonist family.</text>
</comment>
<dbReference type="Proteomes" id="UP000540506">
    <property type="component" value="Unassembled WGS sequence"/>
</dbReference>
<dbReference type="InterPro" id="IPR003658">
    <property type="entry name" value="Anti-sigma_ant"/>
</dbReference>
<organism evidence="5 6">
    <name type="scientific">Kitasatospora kifunensis</name>
    <name type="common">Streptomyces kifunensis</name>
    <dbReference type="NCBI Taxonomy" id="58351"/>
    <lineage>
        <taxon>Bacteria</taxon>
        <taxon>Bacillati</taxon>
        <taxon>Actinomycetota</taxon>
        <taxon>Actinomycetes</taxon>
        <taxon>Kitasatosporales</taxon>
        <taxon>Streptomycetaceae</taxon>
        <taxon>Kitasatospora</taxon>
    </lineage>
</organism>
<dbReference type="AlphaFoldDB" id="A0A7W7R894"/>
<dbReference type="Gene3D" id="3.30.750.24">
    <property type="entry name" value="STAS domain"/>
    <property type="match status" value="1"/>
</dbReference>
<protein>
    <recommendedName>
        <fullName evidence="2">Anti-sigma factor antagonist</fullName>
    </recommendedName>
</protein>
<keyword evidence="6" id="KW-1185">Reference proteome</keyword>
<evidence type="ECO:0000256" key="3">
    <source>
        <dbReference type="SAM" id="MobiDB-lite"/>
    </source>
</evidence>
<dbReference type="EMBL" id="JACHJV010000001">
    <property type="protein sequence ID" value="MBB4927201.1"/>
    <property type="molecule type" value="Genomic_DNA"/>
</dbReference>
<dbReference type="PANTHER" id="PTHR33495:SF2">
    <property type="entry name" value="ANTI-SIGMA FACTOR ANTAGONIST TM_1081-RELATED"/>
    <property type="match status" value="1"/>
</dbReference>
<dbReference type="RefSeq" id="WP_184941253.1">
    <property type="nucleotide sequence ID" value="NZ_JACHJV010000001.1"/>
</dbReference>
<proteinExistence type="inferred from homology"/>
<dbReference type="PANTHER" id="PTHR33495">
    <property type="entry name" value="ANTI-SIGMA FACTOR ANTAGONIST TM_1081-RELATED-RELATED"/>
    <property type="match status" value="1"/>
</dbReference>
<dbReference type="PROSITE" id="PS50801">
    <property type="entry name" value="STAS"/>
    <property type="match status" value="1"/>
</dbReference>
<dbReference type="InterPro" id="IPR036513">
    <property type="entry name" value="STAS_dom_sf"/>
</dbReference>
<dbReference type="CDD" id="cd07043">
    <property type="entry name" value="STAS_anti-anti-sigma_factors"/>
    <property type="match status" value="1"/>
</dbReference>
<evidence type="ECO:0000313" key="5">
    <source>
        <dbReference type="EMBL" id="MBB4927201.1"/>
    </source>
</evidence>
<reference evidence="5 6" key="1">
    <citation type="submission" date="2020-08" db="EMBL/GenBank/DDBJ databases">
        <title>Sequencing the genomes of 1000 actinobacteria strains.</title>
        <authorList>
            <person name="Klenk H.-P."/>
        </authorList>
    </citation>
    <scope>NUCLEOTIDE SEQUENCE [LARGE SCALE GENOMIC DNA]</scope>
    <source>
        <strain evidence="5 6">DSM 41654</strain>
    </source>
</reference>
<dbReference type="GO" id="GO:0043856">
    <property type="term" value="F:anti-sigma factor antagonist activity"/>
    <property type="evidence" value="ECO:0007669"/>
    <property type="project" value="InterPro"/>
</dbReference>
<feature type="region of interest" description="Disordered" evidence="3">
    <location>
        <begin position="1"/>
        <end position="23"/>
    </location>
</feature>
<comment type="caution">
    <text evidence="5">The sequence shown here is derived from an EMBL/GenBank/DDBJ whole genome shotgun (WGS) entry which is preliminary data.</text>
</comment>